<dbReference type="Proteomes" id="UP000559010">
    <property type="component" value="Unassembled WGS sequence"/>
</dbReference>
<reference evidence="1 2" key="1">
    <citation type="submission" date="2020-04" db="EMBL/GenBank/DDBJ databases">
        <title>Flammeovirgaceae bacterium KN852 isolated from deep sea.</title>
        <authorList>
            <person name="Zhang D.-C."/>
        </authorList>
    </citation>
    <scope>NUCLEOTIDE SEQUENCE [LARGE SCALE GENOMIC DNA]</scope>
    <source>
        <strain evidence="1 2">KN852</strain>
    </source>
</reference>
<keyword evidence="2" id="KW-1185">Reference proteome</keyword>
<organism evidence="1 2">
    <name type="scientific">Marinigracilibium pacificum</name>
    <dbReference type="NCBI Taxonomy" id="2729599"/>
    <lineage>
        <taxon>Bacteria</taxon>
        <taxon>Pseudomonadati</taxon>
        <taxon>Bacteroidota</taxon>
        <taxon>Cytophagia</taxon>
        <taxon>Cytophagales</taxon>
        <taxon>Flammeovirgaceae</taxon>
        <taxon>Marinigracilibium</taxon>
    </lineage>
</organism>
<evidence type="ECO:0000313" key="1">
    <source>
        <dbReference type="EMBL" id="NMM49825.1"/>
    </source>
</evidence>
<dbReference type="RefSeq" id="WP_169683322.1">
    <property type="nucleotide sequence ID" value="NZ_JABBNU010000010.1"/>
</dbReference>
<dbReference type="AlphaFoldDB" id="A0A848J2U4"/>
<protein>
    <submittedName>
        <fullName evidence="1">Uncharacterized protein</fullName>
    </submittedName>
</protein>
<proteinExistence type="predicted"/>
<dbReference type="EMBL" id="JABBNU010000010">
    <property type="protein sequence ID" value="NMM49825.1"/>
    <property type="molecule type" value="Genomic_DNA"/>
</dbReference>
<gene>
    <name evidence="1" type="ORF">HH304_15565</name>
</gene>
<comment type="caution">
    <text evidence="1">The sequence shown here is derived from an EMBL/GenBank/DDBJ whole genome shotgun (WGS) entry which is preliminary data.</text>
</comment>
<sequence length="89" mass="10174">MKNEGLNFIAALDGVELSDEQIEKINSGIQQVVMGELAKIDKKGDLIITGRIVKNPKFGDFPIHTRGIWIEDFDLFRNRAINDYKNIKR</sequence>
<name>A0A848J2U4_9BACT</name>
<evidence type="ECO:0000313" key="2">
    <source>
        <dbReference type="Proteomes" id="UP000559010"/>
    </source>
</evidence>
<accession>A0A848J2U4</accession>